<name>A0A7C3ZL51_9CYAN</name>
<dbReference type="SUPFAM" id="SSF48452">
    <property type="entry name" value="TPR-like"/>
    <property type="match status" value="2"/>
</dbReference>
<dbReference type="Pfam" id="PF12770">
    <property type="entry name" value="CHAT"/>
    <property type="match status" value="1"/>
</dbReference>
<feature type="repeat" description="TPR" evidence="1">
    <location>
        <begin position="698"/>
        <end position="731"/>
    </location>
</feature>
<gene>
    <name evidence="3" type="ORF">ENR15_07375</name>
</gene>
<dbReference type="PANTHER" id="PTHR10098:SF108">
    <property type="entry name" value="TETRATRICOPEPTIDE REPEAT PROTEIN 28"/>
    <property type="match status" value="1"/>
</dbReference>
<dbReference type="Gene3D" id="1.25.40.10">
    <property type="entry name" value="Tetratricopeptide repeat domain"/>
    <property type="match status" value="4"/>
</dbReference>
<dbReference type="InterPro" id="IPR019734">
    <property type="entry name" value="TPR_rpt"/>
</dbReference>
<accession>A0A7C3ZL51</accession>
<organism evidence="3">
    <name type="scientific">Planktothricoides sp. SpSt-374</name>
    <dbReference type="NCBI Taxonomy" id="2282167"/>
    <lineage>
        <taxon>Bacteria</taxon>
        <taxon>Bacillati</taxon>
        <taxon>Cyanobacteriota</taxon>
        <taxon>Cyanophyceae</taxon>
        <taxon>Oscillatoriophycideae</taxon>
        <taxon>Oscillatoriales</taxon>
        <taxon>Oscillatoriaceae</taxon>
        <taxon>Planktothricoides</taxon>
    </lineage>
</organism>
<reference evidence="3" key="1">
    <citation type="journal article" date="2020" name="mSystems">
        <title>Genome- and Community-Level Interaction Insights into Carbon Utilization and Element Cycling Functions of Hydrothermarchaeota in Hydrothermal Sediment.</title>
        <authorList>
            <person name="Zhou Z."/>
            <person name="Liu Y."/>
            <person name="Xu W."/>
            <person name="Pan J."/>
            <person name="Luo Z.H."/>
            <person name="Li M."/>
        </authorList>
    </citation>
    <scope>NUCLEOTIDE SEQUENCE [LARGE SCALE GENOMIC DNA]</scope>
    <source>
        <strain evidence="3">SpSt-374</strain>
    </source>
</reference>
<evidence type="ECO:0000259" key="2">
    <source>
        <dbReference type="Pfam" id="PF12770"/>
    </source>
</evidence>
<sequence length="1247" mass="136812">MNVPIPHNFMMTRAKNTHGWYGLLALALVIPNFSPFLVAAPARGADSSQTVCPVDMATEEDIKVKRSILYAALGEQQRSAEIAQAIENPERQMEAAALAFAYAGQYEQAFRQPFDEDILLRPENVFEKIARQAANAKKFDELLQGAKAAQVSDRVWETIAWIYIQQEAYDGALGLIENIQSPRLQGELLLKLAENYGKKGQDKKFLDILEKINQLAVSYGEDYYRIYTQARVAKLYAEAGETKLAVEAISATPVETMVTGSRQGEARLMLADAYAEAGEREKAIALVAEVEQESASLSDNFDKARAWLGIAVNYAKLGEYDRAFALIKAMEKESASGWVVPFLTAKNKALMEIAIAYAAAGRGEEAINLARTIEPLTDAQKVDLNTRQPLAYDFDENSDRDNAMLGISLAFANRGMLTEALQLVENLEGEAKKPEILVEIARFYLKTDQQKQALAVAEAIAAKPLFPPVMLGVLGVEYAEAGMLETGLKLANSIQINNFLEIEVKTGALERIAARLAAAGKYKEAREVANSFEKCTDKTKLLLVIATEYAAAGKQKEANQLLASLPELRSVNEFADIIQQLTVEAEKQREAGEFDASVSALEKRLALVEAMGDRQQQGFTLRSLALTYDEKGDLNNALDFHRKTLALYQQIGDKGWESDTLLHLANLEVRREEFTSAIDHYQQSLAIYEAFNYLIGQATVWMYIGNAYTGMKNTPAAIAAYEKSLAILAQANVADNRELIDILKQKVSGYLGLVLINSGDFAKARLVLTEAIQHRESRFVSYKGNDAARLQETESNINTYQLNPYTLLQYVLLEQKEIESALEIADRSRGRAFVELLAERITSEEEKSNPNIQRALTAPLNISQIRQLAAEQNSTLVVYTFDQQISNTLLIWVVQPDGKVAFRESDFGPDISLADVVERTRVAAATDTARGGGETAMQEIVSETRESVAPKSNRPRRLSPTRRLQQLHSFLIDPIADLLPTNPETPVIFIPQGELFLVPFAGLLDSNGKYLIEKHTILTAPSLQVLALTAKNQNTLSGNPLIVGNPTMPYEPGTTNTSTTTTRDKLSPLPAAEAEAKEIASLLGTEAIIGDAATEANITKKLPEAGIIHLATHGLLDDIEGLGVPGAIALTPADNSDGFLTSLDILSLDLKASLVVLSACDTGRGRITGDGVLGLSRSFMTAGIPNILVSLWQVPDAPTGEMMTEFYRQLEQTGDKSHSLRQAMLATMKKYPEPQNWAAFVMMGAPK</sequence>
<dbReference type="PANTHER" id="PTHR10098">
    <property type="entry name" value="RAPSYN-RELATED"/>
    <property type="match status" value="1"/>
</dbReference>
<dbReference type="SMART" id="SM00028">
    <property type="entry name" value="TPR"/>
    <property type="match status" value="6"/>
</dbReference>
<dbReference type="InterPro" id="IPR024983">
    <property type="entry name" value="CHAT_dom"/>
</dbReference>
<dbReference type="PROSITE" id="PS50005">
    <property type="entry name" value="TPR"/>
    <property type="match status" value="1"/>
</dbReference>
<proteinExistence type="predicted"/>
<dbReference type="InterPro" id="IPR011990">
    <property type="entry name" value="TPR-like_helical_dom_sf"/>
</dbReference>
<comment type="caution">
    <text evidence="3">The sequence shown here is derived from an EMBL/GenBank/DDBJ whole genome shotgun (WGS) entry which is preliminary data.</text>
</comment>
<keyword evidence="1" id="KW-0802">TPR repeat</keyword>
<evidence type="ECO:0000256" key="1">
    <source>
        <dbReference type="PROSITE-ProRule" id="PRU00339"/>
    </source>
</evidence>
<dbReference type="AlphaFoldDB" id="A0A7C3ZL51"/>
<protein>
    <submittedName>
        <fullName evidence="3">CHAT domain-containing protein</fullName>
    </submittedName>
</protein>
<evidence type="ECO:0000313" key="3">
    <source>
        <dbReference type="EMBL" id="HGG00461.1"/>
    </source>
</evidence>
<feature type="domain" description="CHAT" evidence="2">
    <location>
        <begin position="962"/>
        <end position="1245"/>
    </location>
</feature>
<dbReference type="Pfam" id="PF13424">
    <property type="entry name" value="TPR_12"/>
    <property type="match status" value="1"/>
</dbReference>
<dbReference type="EMBL" id="DSPX01000070">
    <property type="protein sequence ID" value="HGG00461.1"/>
    <property type="molecule type" value="Genomic_DNA"/>
</dbReference>